<reference evidence="3" key="1">
    <citation type="journal article" date="2012" name="Science">
        <title>The Paleozoic origin of enzymatic lignin decomposition reconstructed from 31 fungal genomes.</title>
        <authorList>
            <person name="Floudas D."/>
            <person name="Binder M."/>
            <person name="Riley R."/>
            <person name="Barry K."/>
            <person name="Blanchette R.A."/>
            <person name="Henrissat B."/>
            <person name="Martinez A.T."/>
            <person name="Otillar R."/>
            <person name="Spatafora J.W."/>
            <person name="Yadav J.S."/>
            <person name="Aerts A."/>
            <person name="Benoit I."/>
            <person name="Boyd A."/>
            <person name="Carlson A."/>
            <person name="Copeland A."/>
            <person name="Coutinho P.M."/>
            <person name="de Vries R.P."/>
            <person name="Ferreira P."/>
            <person name="Findley K."/>
            <person name="Foster B."/>
            <person name="Gaskell J."/>
            <person name="Glotzer D."/>
            <person name="Gorecki P."/>
            <person name="Heitman J."/>
            <person name="Hesse C."/>
            <person name="Hori C."/>
            <person name="Igarashi K."/>
            <person name="Jurgens J.A."/>
            <person name="Kallen N."/>
            <person name="Kersten P."/>
            <person name="Kohler A."/>
            <person name="Kuees U."/>
            <person name="Kumar T.K.A."/>
            <person name="Kuo A."/>
            <person name="LaButti K."/>
            <person name="Larrondo L.F."/>
            <person name="Lindquist E."/>
            <person name="Ling A."/>
            <person name="Lombard V."/>
            <person name="Lucas S."/>
            <person name="Lundell T."/>
            <person name="Martin R."/>
            <person name="McLaughlin D.J."/>
            <person name="Morgenstern I."/>
            <person name="Morin E."/>
            <person name="Murat C."/>
            <person name="Nagy L.G."/>
            <person name="Nolan M."/>
            <person name="Ohm R.A."/>
            <person name="Patyshakuliyeva A."/>
            <person name="Rokas A."/>
            <person name="Ruiz-Duenas F.J."/>
            <person name="Sabat G."/>
            <person name="Salamov A."/>
            <person name="Samejima M."/>
            <person name="Schmutz J."/>
            <person name="Slot J.C."/>
            <person name="St John F."/>
            <person name="Stenlid J."/>
            <person name="Sun H."/>
            <person name="Sun S."/>
            <person name="Syed K."/>
            <person name="Tsang A."/>
            <person name="Wiebenga A."/>
            <person name="Young D."/>
            <person name="Pisabarro A."/>
            <person name="Eastwood D.C."/>
            <person name="Martin F."/>
            <person name="Cullen D."/>
            <person name="Grigoriev I.V."/>
            <person name="Hibbett D.S."/>
        </authorList>
    </citation>
    <scope>NUCLEOTIDE SEQUENCE [LARGE SCALE GENOMIC DNA]</scope>
    <source>
        <strain evidence="3">FP-101664</strain>
    </source>
</reference>
<accession>R7S8A0</accession>
<feature type="compositionally biased region" description="Basic and acidic residues" evidence="1">
    <location>
        <begin position="135"/>
        <end position="146"/>
    </location>
</feature>
<dbReference type="Gene3D" id="3.30.710.10">
    <property type="entry name" value="Potassium Channel Kv1.1, Chain A"/>
    <property type="match status" value="1"/>
</dbReference>
<organism evidence="2 3">
    <name type="scientific">Trametes versicolor (strain FP-101664)</name>
    <name type="common">White-rot fungus</name>
    <name type="synonym">Coriolus versicolor</name>
    <dbReference type="NCBI Taxonomy" id="717944"/>
    <lineage>
        <taxon>Eukaryota</taxon>
        <taxon>Fungi</taxon>
        <taxon>Dikarya</taxon>
        <taxon>Basidiomycota</taxon>
        <taxon>Agaricomycotina</taxon>
        <taxon>Agaricomycetes</taxon>
        <taxon>Polyporales</taxon>
        <taxon>Polyporaceae</taxon>
        <taxon>Trametes</taxon>
    </lineage>
</organism>
<dbReference type="GeneID" id="19417261"/>
<dbReference type="AlphaFoldDB" id="R7S8A0"/>
<evidence type="ECO:0000313" key="2">
    <source>
        <dbReference type="EMBL" id="EIW51925.1"/>
    </source>
</evidence>
<dbReference type="EMBL" id="JH711797">
    <property type="protein sequence ID" value="EIW51925.1"/>
    <property type="molecule type" value="Genomic_DNA"/>
</dbReference>
<evidence type="ECO:0008006" key="4">
    <source>
        <dbReference type="Google" id="ProtNLM"/>
    </source>
</evidence>
<feature type="compositionally biased region" description="Polar residues" evidence="1">
    <location>
        <begin position="15"/>
        <end position="25"/>
    </location>
</feature>
<protein>
    <recommendedName>
        <fullName evidence="4">BTB domain-containing protein</fullName>
    </recommendedName>
</protein>
<feature type="region of interest" description="Disordered" evidence="1">
    <location>
        <begin position="102"/>
        <end position="146"/>
    </location>
</feature>
<evidence type="ECO:0000256" key="1">
    <source>
        <dbReference type="SAM" id="MobiDB-lite"/>
    </source>
</evidence>
<dbReference type="Proteomes" id="UP000054317">
    <property type="component" value="Unassembled WGS sequence"/>
</dbReference>
<dbReference type="OrthoDB" id="2758621at2759"/>
<feature type="region of interest" description="Disordered" evidence="1">
    <location>
        <begin position="1"/>
        <end position="31"/>
    </location>
</feature>
<dbReference type="OMA" id="RSHFIET"/>
<name>R7S8A0_TRAVS</name>
<keyword evidence="3" id="KW-1185">Reference proteome</keyword>
<sequence>MANEPMVTETAGGSKRTSSENQTSEVVRKRTKIVVEVPPKKPPSGPRRSAHFYYADGNITVIVEDVEFRLHLSRLMKHCNLFSRLWKLAEAQDDQDNVTLVDSTPHARAEERHGAAYPRRREDPGTAENAGHTGMVEDQREAHGPTGEARHVLKGISAADFTDFLRVLENPWHVHTRTYTFQYTNHLLSCAMYSSMYRSTPPAPGVAISLLRVANQLGCMSVLEVARDRLRTLWSPRVPLRNSKRKGLSNAITIIALARECGTPELLKRAFYEVLRNQSFWEGVVDNRDSLKILDADLLNLYHAREVLQRQWWTLLFALPGSACLGSATQPQRCLYNTPAERAAHWRSHFIETAELEKGAADPVCYVDTLLDGPFFQQPNGTWCKACLADRKAAWSAAKIQWWDMLDGLFKIDVNAAV</sequence>
<dbReference type="InterPro" id="IPR011333">
    <property type="entry name" value="SKP1/BTB/POZ_sf"/>
</dbReference>
<dbReference type="KEGG" id="tvs:TRAVEDRAFT_53919"/>
<evidence type="ECO:0000313" key="3">
    <source>
        <dbReference type="Proteomes" id="UP000054317"/>
    </source>
</evidence>
<gene>
    <name evidence="2" type="ORF">TRAVEDRAFT_53919</name>
</gene>
<proteinExistence type="predicted"/>
<feature type="compositionally biased region" description="Basic and acidic residues" evidence="1">
    <location>
        <begin position="105"/>
        <end position="124"/>
    </location>
</feature>
<dbReference type="RefSeq" id="XP_008045047.1">
    <property type="nucleotide sequence ID" value="XM_008046856.1"/>
</dbReference>